<name>A0A8C9LFK6_PAVCR</name>
<dbReference type="AlphaFoldDB" id="A0A8C9LFK6"/>
<dbReference type="Proteomes" id="UP000694428">
    <property type="component" value="Unplaced"/>
</dbReference>
<organism evidence="1 2">
    <name type="scientific">Pavo cristatus</name>
    <name type="common">Indian peafowl</name>
    <name type="synonym">Blue peafowl</name>
    <dbReference type="NCBI Taxonomy" id="9049"/>
    <lineage>
        <taxon>Eukaryota</taxon>
        <taxon>Metazoa</taxon>
        <taxon>Chordata</taxon>
        <taxon>Craniata</taxon>
        <taxon>Vertebrata</taxon>
        <taxon>Euteleostomi</taxon>
        <taxon>Archelosauria</taxon>
        <taxon>Archosauria</taxon>
        <taxon>Dinosauria</taxon>
        <taxon>Saurischia</taxon>
        <taxon>Theropoda</taxon>
        <taxon>Coelurosauria</taxon>
        <taxon>Aves</taxon>
        <taxon>Neognathae</taxon>
        <taxon>Galloanserae</taxon>
        <taxon>Galliformes</taxon>
        <taxon>Phasianidae</taxon>
        <taxon>Phasianinae</taxon>
        <taxon>Pavo</taxon>
    </lineage>
</organism>
<accession>A0A8C9LFK6</accession>
<reference evidence="1" key="2">
    <citation type="submission" date="2025-09" db="UniProtKB">
        <authorList>
            <consortium name="Ensembl"/>
        </authorList>
    </citation>
    <scope>IDENTIFICATION</scope>
</reference>
<proteinExistence type="predicted"/>
<sequence length="42" mass="4225">MAAHDPPAAQCSAGPIGGGVFLWQATMMGPNDKIMLLAVAGK</sequence>
<protein>
    <submittedName>
        <fullName evidence="1">Uncharacterized protein</fullName>
    </submittedName>
</protein>
<evidence type="ECO:0000313" key="2">
    <source>
        <dbReference type="Proteomes" id="UP000694428"/>
    </source>
</evidence>
<keyword evidence="2" id="KW-1185">Reference proteome</keyword>
<evidence type="ECO:0000313" key="1">
    <source>
        <dbReference type="Ensembl" id="ENSPSTP00000023577.1"/>
    </source>
</evidence>
<dbReference type="Ensembl" id="ENSPSTT00000024805.1">
    <property type="protein sequence ID" value="ENSPSTP00000023577.1"/>
    <property type="gene ID" value="ENSPSTG00000017360.1"/>
</dbReference>
<reference evidence="1" key="1">
    <citation type="submission" date="2025-08" db="UniProtKB">
        <authorList>
            <consortium name="Ensembl"/>
        </authorList>
    </citation>
    <scope>IDENTIFICATION</scope>
</reference>